<evidence type="ECO:0000313" key="4">
    <source>
        <dbReference type="Proteomes" id="UP000472275"/>
    </source>
</evidence>
<reference evidence="3" key="2">
    <citation type="submission" date="2025-09" db="UniProtKB">
        <authorList>
            <consortium name="Ensembl"/>
        </authorList>
    </citation>
    <scope>IDENTIFICATION</scope>
</reference>
<dbReference type="GO" id="GO:0002115">
    <property type="term" value="P:store-operated calcium entry"/>
    <property type="evidence" value="ECO:0007669"/>
    <property type="project" value="Ensembl"/>
</dbReference>
<keyword evidence="4" id="KW-1185">Reference proteome</keyword>
<dbReference type="Proteomes" id="UP000472275">
    <property type="component" value="Chromosome 20"/>
</dbReference>
<dbReference type="GeneTree" id="ENSGT00940000153920"/>
<protein>
    <submittedName>
        <fullName evidence="3">STIM activating enhancer</fullName>
    </submittedName>
</protein>
<reference evidence="3" key="1">
    <citation type="submission" date="2025-08" db="UniProtKB">
        <authorList>
            <consortium name="Ensembl"/>
        </authorList>
    </citation>
    <scope>IDENTIFICATION</scope>
</reference>
<dbReference type="GO" id="GO:0005789">
    <property type="term" value="C:endoplasmic reticulum membrane"/>
    <property type="evidence" value="ECO:0007669"/>
    <property type="project" value="Ensembl"/>
</dbReference>
<feature type="transmembrane region" description="Helical" evidence="2">
    <location>
        <begin position="108"/>
        <end position="127"/>
    </location>
</feature>
<dbReference type="GO" id="GO:0032541">
    <property type="term" value="C:cortical endoplasmic reticulum"/>
    <property type="evidence" value="ECO:0007669"/>
    <property type="project" value="Ensembl"/>
</dbReference>
<keyword evidence="2" id="KW-0472">Membrane</keyword>
<dbReference type="PANTHER" id="PTHR31735">
    <property type="entry name" value="VACUOLAR MEMBRANE PROTEIN YPL162C"/>
    <property type="match status" value="1"/>
</dbReference>
<keyword evidence="2" id="KW-1133">Transmembrane helix</keyword>
<feature type="transmembrane region" description="Helical" evidence="2">
    <location>
        <begin position="160"/>
        <end position="180"/>
    </location>
</feature>
<feature type="region of interest" description="Disordered" evidence="1">
    <location>
        <begin position="233"/>
        <end position="271"/>
    </location>
</feature>
<organism evidence="3 4">
    <name type="scientific">Aquila chrysaetos chrysaetos</name>
    <dbReference type="NCBI Taxonomy" id="223781"/>
    <lineage>
        <taxon>Eukaryota</taxon>
        <taxon>Metazoa</taxon>
        <taxon>Chordata</taxon>
        <taxon>Craniata</taxon>
        <taxon>Vertebrata</taxon>
        <taxon>Euteleostomi</taxon>
        <taxon>Archelosauria</taxon>
        <taxon>Archosauria</taxon>
        <taxon>Dinosauria</taxon>
        <taxon>Saurischia</taxon>
        <taxon>Theropoda</taxon>
        <taxon>Coelurosauria</taxon>
        <taxon>Aves</taxon>
        <taxon>Neognathae</taxon>
        <taxon>Neoaves</taxon>
        <taxon>Telluraves</taxon>
        <taxon>Accipitrimorphae</taxon>
        <taxon>Accipitriformes</taxon>
        <taxon>Accipitridae</taxon>
        <taxon>Accipitrinae</taxon>
        <taxon>Aquila</taxon>
    </lineage>
</organism>
<evidence type="ECO:0000256" key="2">
    <source>
        <dbReference type="SAM" id="Phobius"/>
    </source>
</evidence>
<keyword evidence="2" id="KW-0812">Transmembrane</keyword>
<dbReference type="Pfam" id="PF12400">
    <property type="entry name" value="STIMATE"/>
    <property type="match status" value="1"/>
</dbReference>
<dbReference type="Ensembl" id="ENSACCT00020022019.1">
    <property type="protein sequence ID" value="ENSACCP00020021089.1"/>
    <property type="gene ID" value="ENSACCG00020014533.1"/>
</dbReference>
<feature type="transmembrane region" description="Helical" evidence="2">
    <location>
        <begin position="43"/>
        <end position="62"/>
    </location>
</feature>
<dbReference type="InterPro" id="IPR022127">
    <property type="entry name" value="STIMATE/YPL162C"/>
</dbReference>
<evidence type="ECO:0000256" key="1">
    <source>
        <dbReference type="SAM" id="MobiDB-lite"/>
    </source>
</evidence>
<name>A0A663F9C9_AQUCH</name>
<dbReference type="GO" id="GO:0140268">
    <property type="term" value="C:endoplasmic reticulum-plasma membrane contact site"/>
    <property type="evidence" value="ECO:0007669"/>
    <property type="project" value="Ensembl"/>
</dbReference>
<proteinExistence type="predicted"/>
<evidence type="ECO:0000313" key="3">
    <source>
        <dbReference type="Ensembl" id="ENSACCP00020021089.1"/>
    </source>
</evidence>
<feature type="transmembrane region" description="Helical" evidence="2">
    <location>
        <begin position="200"/>
        <end position="222"/>
    </location>
</feature>
<dbReference type="PANTHER" id="PTHR31735:SF2">
    <property type="entry name" value="STORE-OPERATED CALCIUM ENTRY REGULATOR STIMATE"/>
    <property type="match status" value="1"/>
</dbReference>
<gene>
    <name evidence="3" type="primary">LOC115353834</name>
</gene>
<feature type="region of interest" description="Disordered" evidence="1">
    <location>
        <begin position="1"/>
        <end position="28"/>
    </location>
</feature>
<dbReference type="GO" id="GO:0005246">
    <property type="term" value="F:calcium channel regulator activity"/>
    <property type="evidence" value="ECO:0007669"/>
    <property type="project" value="Ensembl"/>
</dbReference>
<dbReference type="AlphaFoldDB" id="A0A663F9C9"/>
<dbReference type="InParanoid" id="A0A663F9C9"/>
<feature type="transmembrane region" description="Helical" evidence="2">
    <location>
        <begin position="74"/>
        <end position="96"/>
    </location>
</feature>
<accession>A0A663F9C9</accession>
<sequence>MGAPPPNGSLGLTDSPPQPGGGAAAGPGDRGCENGALMDSFGIFLQGLLGVVAFSTLMLKRFREPKHERRPWRIWFLDTSKQAIGMLFIHFANVYLSDLTEEDPCSLYLINFLLDATLGMLLIYIGIRVVSSIVEWQQWESLRFGEYGDPLQCSAWVGQCALYILIMTFEKTIIIIVLLIPQWKEVALLNPIENPQLELAIVMLIVPFFVNALMFWVVDNFLMKKGKTKAKLEEKEAGQDSRNGSKVRYRRAASHEESESEILISADDEMEESDAEEDLRRLTNLKPIKKKKHRFGLPV</sequence>